<dbReference type="WBParaSite" id="PS1159_v2.g24470.t1">
    <property type="protein sequence ID" value="PS1159_v2.g24470.t1"/>
    <property type="gene ID" value="PS1159_v2.g24470"/>
</dbReference>
<protein>
    <submittedName>
        <fullName evidence="2">Heat shock protein 70</fullName>
    </submittedName>
</protein>
<evidence type="ECO:0000313" key="2">
    <source>
        <dbReference type="WBParaSite" id="PS1159_v2.g24470.t1"/>
    </source>
</evidence>
<dbReference type="Proteomes" id="UP000887580">
    <property type="component" value="Unplaced"/>
</dbReference>
<organism evidence="1 2">
    <name type="scientific">Panagrolaimus sp. PS1159</name>
    <dbReference type="NCBI Taxonomy" id="55785"/>
    <lineage>
        <taxon>Eukaryota</taxon>
        <taxon>Metazoa</taxon>
        <taxon>Ecdysozoa</taxon>
        <taxon>Nematoda</taxon>
        <taxon>Chromadorea</taxon>
        <taxon>Rhabditida</taxon>
        <taxon>Tylenchina</taxon>
        <taxon>Panagrolaimomorpha</taxon>
        <taxon>Panagrolaimoidea</taxon>
        <taxon>Panagrolaimidae</taxon>
        <taxon>Panagrolaimus</taxon>
    </lineage>
</organism>
<accession>A0AC35G790</accession>
<sequence length="478" mass="55124">MHTNYDNTQTIKIDDLKSIMKKVEEKFTISKLAIFDFEYCLTKDAIEAVFPNPENIYLCQQKPWINSTLLYACYLSGASEFSKYEVNEALEKRITIKLNDEIVMTVEKFTPLPFSTNKLISIRDFQPFKTATFHVYDFDELVEGYIIEKPPNHFKIILEIDSNTISYFKAIFNNADALTINEQNVNELYFRIPGRAFYFGADLMGVGIDFGTSKCCNAVNRKNRIELVVLENTGSRMLQTYVTFDEKNEKFGEIAINRMRENSMFTVFDIKRILGNKFEDIQIDKMWPFKLKKLENQVFVEVETFEGRKLLKPEEIASTFFKHIKIKVDEFQNKNLIEAVITIPASYNETQKQSIIEAAKLGGWKIIYLLPEPIAAAFAYCDAAALEINLNLLIFDLGGGTLDIFIVKTAKCMLNFLASNGSLFLGGRDFDTILVKYFEKNLHQKYGIEIMKNESKKYKFMADCQEAKNTLSYEMEAS</sequence>
<evidence type="ECO:0000313" key="1">
    <source>
        <dbReference type="Proteomes" id="UP000887580"/>
    </source>
</evidence>
<proteinExistence type="predicted"/>
<name>A0AC35G790_9BILA</name>
<reference evidence="2" key="1">
    <citation type="submission" date="2022-11" db="UniProtKB">
        <authorList>
            <consortium name="WormBaseParasite"/>
        </authorList>
    </citation>
    <scope>IDENTIFICATION</scope>
</reference>